<comment type="caution">
    <text evidence="2">The sequence shown here is derived from an EMBL/GenBank/DDBJ whole genome shotgun (WGS) entry which is preliminary data.</text>
</comment>
<reference evidence="2 3" key="1">
    <citation type="submission" date="2020-08" db="EMBL/GenBank/DDBJ databases">
        <title>Genomic Encyclopedia of Type Strains, Phase IV (KMG-IV): sequencing the most valuable type-strain genomes for metagenomic binning, comparative biology and taxonomic classification.</title>
        <authorList>
            <person name="Goeker M."/>
        </authorList>
    </citation>
    <scope>NUCLEOTIDE SEQUENCE [LARGE SCALE GENOMIC DNA]</scope>
    <source>
        <strain evidence="2 3">DSM 10633</strain>
    </source>
</reference>
<evidence type="ECO:0000256" key="1">
    <source>
        <dbReference type="SAM" id="Phobius"/>
    </source>
</evidence>
<keyword evidence="3" id="KW-1185">Reference proteome</keyword>
<evidence type="ECO:0000313" key="2">
    <source>
        <dbReference type="EMBL" id="MBB5147930.1"/>
    </source>
</evidence>
<evidence type="ECO:0000313" key="3">
    <source>
        <dbReference type="Proteomes" id="UP000557217"/>
    </source>
</evidence>
<name>A0A840PPT1_URETH</name>
<accession>A0A840PPT1</accession>
<dbReference type="Proteomes" id="UP000557217">
    <property type="component" value="Unassembled WGS sequence"/>
</dbReference>
<keyword evidence="1" id="KW-1133">Transmembrane helix</keyword>
<feature type="transmembrane region" description="Helical" evidence="1">
    <location>
        <begin position="17"/>
        <end position="42"/>
    </location>
</feature>
<dbReference type="AlphaFoldDB" id="A0A840PPT1"/>
<dbReference type="RefSeq" id="WP_016837381.1">
    <property type="nucleotide sequence ID" value="NZ_AP018335.1"/>
</dbReference>
<keyword evidence="1" id="KW-0472">Membrane</keyword>
<gene>
    <name evidence="2" type="ORF">HNR36_000312</name>
</gene>
<organism evidence="2 3">
    <name type="scientific">Ureibacillus thermosphaericus</name>
    <dbReference type="NCBI Taxonomy" id="51173"/>
    <lineage>
        <taxon>Bacteria</taxon>
        <taxon>Bacillati</taxon>
        <taxon>Bacillota</taxon>
        <taxon>Bacilli</taxon>
        <taxon>Bacillales</taxon>
        <taxon>Caryophanaceae</taxon>
        <taxon>Ureibacillus</taxon>
    </lineage>
</organism>
<sequence length="47" mass="5293">MGYYPMGYGFEQILINILYYLGVFIIIATIVCVIYGFIYSLIFGAGV</sequence>
<proteinExistence type="predicted"/>
<dbReference type="EMBL" id="JACHGZ010000002">
    <property type="protein sequence ID" value="MBB5147930.1"/>
    <property type="molecule type" value="Genomic_DNA"/>
</dbReference>
<protein>
    <submittedName>
        <fullName evidence="2">Uncharacterized protein</fullName>
    </submittedName>
</protein>
<keyword evidence="1" id="KW-0812">Transmembrane</keyword>